<keyword evidence="1 2" id="KW-0175">Coiled coil</keyword>
<dbReference type="OrthoDB" id="289038at2759"/>
<dbReference type="SMART" id="SM00061">
    <property type="entry name" value="MATH"/>
    <property type="match status" value="1"/>
</dbReference>
<keyword evidence="5" id="KW-1185">Reference proteome</keyword>
<accession>A0A484N2G7</accession>
<feature type="domain" description="MATH" evidence="3">
    <location>
        <begin position="1"/>
        <end position="121"/>
    </location>
</feature>
<feature type="coiled-coil region" evidence="2">
    <location>
        <begin position="270"/>
        <end position="304"/>
    </location>
</feature>
<dbReference type="PANTHER" id="PTHR46236:SF35">
    <property type="entry name" value="MATH DOMAIN-CONTAINING PROTEIN"/>
    <property type="match status" value="1"/>
</dbReference>
<dbReference type="PROSITE" id="PS50144">
    <property type="entry name" value="MATH"/>
    <property type="match status" value="1"/>
</dbReference>
<evidence type="ECO:0000256" key="2">
    <source>
        <dbReference type="SAM" id="Coils"/>
    </source>
</evidence>
<dbReference type="SUPFAM" id="SSF49599">
    <property type="entry name" value="TRAF domain-like"/>
    <property type="match status" value="1"/>
</dbReference>
<dbReference type="InterPro" id="IPR050804">
    <property type="entry name" value="MCC"/>
</dbReference>
<proteinExistence type="predicted"/>
<dbReference type="Gene3D" id="2.60.210.10">
    <property type="entry name" value="Apoptosis, Tumor Necrosis Factor Receptor Associated Protein 2, Chain A"/>
    <property type="match status" value="1"/>
</dbReference>
<dbReference type="PANTHER" id="PTHR46236">
    <property type="entry name" value="TRAF-LIKE SUPERFAMILY PROTEIN"/>
    <property type="match status" value="1"/>
</dbReference>
<name>A0A484N2G7_9ASTE</name>
<evidence type="ECO:0000259" key="3">
    <source>
        <dbReference type="PROSITE" id="PS50144"/>
    </source>
</evidence>
<evidence type="ECO:0000313" key="5">
    <source>
        <dbReference type="Proteomes" id="UP000595140"/>
    </source>
</evidence>
<dbReference type="EMBL" id="OOIL02005599">
    <property type="protein sequence ID" value="VFQ95303.1"/>
    <property type="molecule type" value="Genomic_DNA"/>
</dbReference>
<dbReference type="Proteomes" id="UP000595140">
    <property type="component" value="Unassembled WGS sequence"/>
</dbReference>
<gene>
    <name evidence="4" type="ORF">CCAM_LOCUS37079</name>
</gene>
<organism evidence="4 5">
    <name type="scientific">Cuscuta campestris</name>
    <dbReference type="NCBI Taxonomy" id="132261"/>
    <lineage>
        <taxon>Eukaryota</taxon>
        <taxon>Viridiplantae</taxon>
        <taxon>Streptophyta</taxon>
        <taxon>Embryophyta</taxon>
        <taxon>Tracheophyta</taxon>
        <taxon>Spermatophyta</taxon>
        <taxon>Magnoliopsida</taxon>
        <taxon>eudicotyledons</taxon>
        <taxon>Gunneridae</taxon>
        <taxon>Pentapetalae</taxon>
        <taxon>asterids</taxon>
        <taxon>lamiids</taxon>
        <taxon>Solanales</taxon>
        <taxon>Convolvulaceae</taxon>
        <taxon>Cuscuteae</taxon>
        <taxon>Cuscuta</taxon>
        <taxon>Cuscuta subgen. Grammica</taxon>
        <taxon>Cuscuta sect. Cleistogrammica</taxon>
    </lineage>
</organism>
<protein>
    <recommendedName>
        <fullName evidence="3">MATH domain-containing protein</fullName>
    </recommendedName>
</protein>
<evidence type="ECO:0000313" key="4">
    <source>
        <dbReference type="EMBL" id="VFQ95303.1"/>
    </source>
</evidence>
<dbReference type="AlphaFoldDB" id="A0A484N2G7"/>
<dbReference type="Pfam" id="PF22486">
    <property type="entry name" value="MATH_2"/>
    <property type="match status" value="1"/>
</dbReference>
<evidence type="ECO:0000256" key="1">
    <source>
        <dbReference type="ARBA" id="ARBA00023054"/>
    </source>
</evidence>
<dbReference type="InterPro" id="IPR002083">
    <property type="entry name" value="MATH/TRAF_dom"/>
</dbReference>
<dbReference type="InterPro" id="IPR008974">
    <property type="entry name" value="TRAF-like"/>
</dbReference>
<dbReference type="CDD" id="cd00121">
    <property type="entry name" value="MATH"/>
    <property type="match status" value="1"/>
</dbReference>
<sequence>MSKFTWRIENFSRLDAEDLYSLTFVVNENKWRLRLYPKGSHTNQHLSLYFNVGYPCTLPRKFIVSLVNQFDSNKTIKRECEYTFKSGKSSLGWPSFVELGKFHDKSEGYLVEDACLIEAEVDVSPDSKDIDSDSSIAKDPIECVYIEALSFLESNYSPASNTPTCEMHWFIKRNAAFAIKILDKLVPYHLDKSADLKHETTVMGSLSKRTDHLYLFSDPQAKEIVKLKANFPQRMLESRDSVHIKKDTSGHPWSTFEKTKDLLQESVKIEEGIKIELEELIKKEKELEARLEAMESDSLQLKMEREEIPKQMKIVCSLAKEKARKIEDKKLEVGCANQQLEQRLKSKWAAMRHLFA</sequence>
<reference evidence="4 5" key="1">
    <citation type="submission" date="2018-04" db="EMBL/GenBank/DDBJ databases">
        <authorList>
            <person name="Vogel A."/>
        </authorList>
    </citation>
    <scope>NUCLEOTIDE SEQUENCE [LARGE SCALE GENOMIC DNA]</scope>
</reference>